<evidence type="ECO:0000256" key="5">
    <source>
        <dbReference type="ARBA" id="ARBA00022989"/>
    </source>
</evidence>
<keyword evidence="6 7" id="KW-0472">Membrane</keyword>
<evidence type="ECO:0000313" key="8">
    <source>
        <dbReference type="EMBL" id="WLD59429.1"/>
    </source>
</evidence>
<evidence type="ECO:0000256" key="4">
    <source>
        <dbReference type="ARBA" id="ARBA00022692"/>
    </source>
</evidence>
<dbReference type="Pfam" id="PF13440">
    <property type="entry name" value="Polysacc_synt_3"/>
    <property type="match status" value="1"/>
</dbReference>
<feature type="transmembrane region" description="Helical" evidence="7">
    <location>
        <begin position="147"/>
        <end position="164"/>
    </location>
</feature>
<dbReference type="EMBL" id="CP101717">
    <property type="protein sequence ID" value="WLD59429.1"/>
    <property type="molecule type" value="Genomic_DNA"/>
</dbReference>
<feature type="transmembrane region" description="Helical" evidence="7">
    <location>
        <begin position="414"/>
        <end position="432"/>
    </location>
</feature>
<evidence type="ECO:0000256" key="1">
    <source>
        <dbReference type="ARBA" id="ARBA00004651"/>
    </source>
</evidence>
<feature type="transmembrane region" description="Helical" evidence="7">
    <location>
        <begin position="170"/>
        <end position="189"/>
    </location>
</feature>
<dbReference type="RefSeq" id="WP_304996721.1">
    <property type="nucleotide sequence ID" value="NZ_CP101717.1"/>
</dbReference>
<feature type="transmembrane region" description="Helical" evidence="7">
    <location>
        <begin position="40"/>
        <end position="58"/>
    </location>
</feature>
<comment type="subcellular location">
    <subcellularLocation>
        <location evidence="1">Cell membrane</location>
        <topology evidence="1">Multi-pass membrane protein</topology>
    </subcellularLocation>
</comment>
<feature type="transmembrane region" description="Helical" evidence="7">
    <location>
        <begin position="324"/>
        <end position="344"/>
    </location>
</feature>
<dbReference type="InterPro" id="IPR050833">
    <property type="entry name" value="Poly_Biosynth_Transport"/>
</dbReference>
<feature type="transmembrane region" description="Helical" evidence="7">
    <location>
        <begin position="79"/>
        <end position="99"/>
    </location>
</feature>
<keyword evidence="3" id="KW-1003">Cell membrane</keyword>
<organism evidence="8">
    <name type="scientific">Salinispirillum sp. LH 10-3-1</name>
    <dbReference type="NCBI Taxonomy" id="2952525"/>
    <lineage>
        <taxon>Bacteria</taxon>
        <taxon>Pseudomonadati</taxon>
        <taxon>Pseudomonadota</taxon>
        <taxon>Gammaproteobacteria</taxon>
        <taxon>Oceanospirillales</taxon>
        <taxon>Saccharospirillaceae</taxon>
        <taxon>Salinispirillum</taxon>
    </lineage>
</organism>
<feature type="transmembrane region" description="Helical" evidence="7">
    <location>
        <begin position="111"/>
        <end position="135"/>
    </location>
</feature>
<reference evidence="8" key="1">
    <citation type="submission" date="2022-07" db="EMBL/GenBank/DDBJ databases">
        <title>Complete genome sequence of Salinispirillum sp. LH10-3-1 capable of multiple carbohydrate inversion isolated from a soda lake.</title>
        <authorList>
            <person name="Liu J."/>
            <person name="Zhai Y."/>
            <person name="Zhang H."/>
            <person name="Yang H."/>
            <person name="Qu J."/>
            <person name="Li J."/>
        </authorList>
    </citation>
    <scope>NUCLEOTIDE SEQUENCE</scope>
    <source>
        <strain evidence="8">LH 10-3-1</strain>
    </source>
</reference>
<proteinExistence type="inferred from homology"/>
<protein>
    <submittedName>
        <fullName evidence="8">Lipopolysaccharide biosynthesis protein</fullName>
    </submittedName>
</protein>
<feature type="transmembrane region" description="Helical" evidence="7">
    <location>
        <begin position="365"/>
        <end position="394"/>
    </location>
</feature>
<feature type="transmembrane region" description="Helical" evidence="7">
    <location>
        <begin position="227"/>
        <end position="247"/>
    </location>
</feature>
<evidence type="ECO:0000256" key="6">
    <source>
        <dbReference type="ARBA" id="ARBA00023136"/>
    </source>
</evidence>
<dbReference type="PANTHER" id="PTHR30250">
    <property type="entry name" value="PST FAMILY PREDICTED COLANIC ACID TRANSPORTER"/>
    <property type="match status" value="1"/>
</dbReference>
<keyword evidence="4 7" id="KW-0812">Transmembrane</keyword>
<dbReference type="CDD" id="cd13127">
    <property type="entry name" value="MATE_tuaB_like"/>
    <property type="match status" value="1"/>
</dbReference>
<feature type="transmembrane region" description="Helical" evidence="7">
    <location>
        <begin position="439"/>
        <end position="461"/>
    </location>
</feature>
<dbReference type="GO" id="GO:0005886">
    <property type="term" value="C:plasma membrane"/>
    <property type="evidence" value="ECO:0007669"/>
    <property type="project" value="UniProtKB-SubCell"/>
</dbReference>
<keyword evidence="5 7" id="KW-1133">Transmembrane helix</keyword>
<comment type="similarity">
    <text evidence="2">Belongs to the polysaccharide synthase family.</text>
</comment>
<gene>
    <name evidence="8" type="ORF">NFC81_06525</name>
</gene>
<dbReference type="AlphaFoldDB" id="A0AB38YK47"/>
<evidence type="ECO:0000256" key="7">
    <source>
        <dbReference type="SAM" id="Phobius"/>
    </source>
</evidence>
<evidence type="ECO:0000256" key="3">
    <source>
        <dbReference type="ARBA" id="ARBA00022475"/>
    </source>
</evidence>
<dbReference type="PANTHER" id="PTHR30250:SF10">
    <property type="entry name" value="LIPOPOLYSACCHARIDE BIOSYNTHESIS PROTEIN WZXC"/>
    <property type="match status" value="1"/>
</dbReference>
<evidence type="ECO:0000256" key="2">
    <source>
        <dbReference type="ARBA" id="ARBA00007430"/>
    </source>
</evidence>
<feature type="transmembrane region" description="Helical" evidence="7">
    <location>
        <begin position="287"/>
        <end position="312"/>
    </location>
</feature>
<sequence>MSLSNSTITGILWNFSEQLLRRGVGLLTTLLLAYFLAPEAYGLVAMMAVFIAIATSLMDSGFRQALIRLKEVTQDDLSTAFYANLFLGAFAYTLLYFTAPYISTFYEEPRLVLLIRVTGLVVLVNSFQVVQIALFHRQMNFKAQLKASFPAALVSALVAIVLAYSGAGVWALVAQMLVAAFITSAFLWWMSDWRPALSFSSSSLRSMYSFGYKLFLSGTLDAVFKNLYVIVIAKLFSASVAGLYFFAEKMRELVLSQLVGAIQNVTYPALASVQDDNARLKAGYRKVIAVTTFLLFPVLMFLAALAVPLFHFLLPEKWWPAAPYLQLLCISGLFYPLHAINLNILKVKGRSDLYLYLEILKKTMVVVIVLISYRYGVIGILIGQIFSSVLAYIPNSYFAKNLINYPAKEQVKDFLPGLMLSVFIGGMIYFGVQLLDWPPLVLLLLFSTSGGLLYLIGAHVLNLQAYTLACEIIHNKIRPKNL</sequence>
<name>A0AB38YK47_9GAMM</name>
<accession>A0AB38YK47</accession>